<dbReference type="Pfam" id="PF00931">
    <property type="entry name" value="NB-ARC"/>
    <property type="match status" value="1"/>
</dbReference>
<accession>A0A1V6R790</accession>
<feature type="compositionally biased region" description="Acidic residues" evidence="1">
    <location>
        <begin position="1068"/>
        <end position="1088"/>
    </location>
</feature>
<organism evidence="3 4">
    <name type="scientific">Penicillium solitum</name>
    <dbReference type="NCBI Taxonomy" id="60172"/>
    <lineage>
        <taxon>Eukaryota</taxon>
        <taxon>Fungi</taxon>
        <taxon>Dikarya</taxon>
        <taxon>Ascomycota</taxon>
        <taxon>Pezizomycotina</taxon>
        <taxon>Eurotiomycetes</taxon>
        <taxon>Eurotiomycetidae</taxon>
        <taxon>Eurotiales</taxon>
        <taxon>Aspergillaceae</taxon>
        <taxon>Penicillium</taxon>
    </lineage>
</organism>
<dbReference type="Proteomes" id="UP000191612">
    <property type="component" value="Unassembled WGS sequence"/>
</dbReference>
<dbReference type="PRINTS" id="PR00381">
    <property type="entry name" value="KINESINLIGHT"/>
</dbReference>
<dbReference type="Pfam" id="PF13424">
    <property type="entry name" value="TPR_12"/>
    <property type="match status" value="3"/>
</dbReference>
<feature type="domain" description="NB-ARC" evidence="2">
    <location>
        <begin position="57"/>
        <end position="239"/>
    </location>
</feature>
<evidence type="ECO:0000313" key="4">
    <source>
        <dbReference type="Proteomes" id="UP000191612"/>
    </source>
</evidence>
<reference evidence="4" key="1">
    <citation type="journal article" date="2017" name="Nat. Microbiol.">
        <title>Global analysis of biosynthetic gene clusters reveals vast potential of secondary metabolite production in Penicillium species.</title>
        <authorList>
            <person name="Nielsen J.C."/>
            <person name="Grijseels S."/>
            <person name="Prigent S."/>
            <person name="Ji B."/>
            <person name="Dainat J."/>
            <person name="Nielsen K.F."/>
            <person name="Frisvad J.C."/>
            <person name="Workman M."/>
            <person name="Nielsen J."/>
        </authorList>
    </citation>
    <scope>NUCLEOTIDE SEQUENCE [LARGE SCALE GENOMIC DNA]</scope>
    <source>
        <strain evidence="4">IBT 29525</strain>
    </source>
</reference>
<dbReference type="Gene3D" id="3.40.50.300">
    <property type="entry name" value="P-loop containing nucleotide triphosphate hydrolases"/>
    <property type="match status" value="1"/>
</dbReference>
<evidence type="ECO:0000259" key="2">
    <source>
        <dbReference type="Pfam" id="PF00931"/>
    </source>
</evidence>
<gene>
    <name evidence="3" type="ORF">PENSOL_c013G06110</name>
</gene>
<sequence length="1381" mass="158897">MASLSFRGKNDGLQVGDYRGSVTAEFHLPAVRPETPPSPLSTVPFPRDPDFVSRDKLLHSIREKNSVPGSRIALIGLGGVGKSQLAIEYSYLVRSEFPATWVFWIHASNQARFEQSFRDIADHIQVQGRHDPNVDIFKLVENWLRDEKHGKWICILDNADDEKLLCSSLTVGKEDPTKGLTNAFTKPLLEYVPRSQNGSTIITSRTREVVLKLVDRKDLIEVRPMETPEALELLQKKLQQVRNSEQSQQLVDTLEFMPLAIVQAASYIRHRAPRYSVSQYLSDFQGSERKATQLLKEEVGHLYRDWEAKNSILVAWQISFEYIRRIKLSAADLLSFMSFFDQQEIPENIIRHQIDARYISILELLNELSDGERSESDIGSEFEDDIRTLRDFSFITTSKDGSCFMMNRLVQLATRVWLKSNGQTEEWREKFISTLCHEFAPGGYKNWEKCRLLFPHVKSSISQKPESPEHLLEWADLLYRGAWYASDCGLITDMREMAWKSRKHRVNILGVENEASLKSSAMLAEAYSLEGRWEEAEQLEVQVMETRKTKLGDDHPDTLTSMANLASTYRNQGRWGEAEQLEVQVMETRRMELGEDYPDTLMSMANMASTYWNQGRWEEAEQLGLQVMETRKKVLGDDHPDTLISMANLASTYWNQGRWEEAEQLEVQVMETRKTKLGDDHSDTLISMANLASTYWNQGRWEEAEQLEVQVMETCKTKLGDDHPDTLTSMANLASTYQNQGRWEETEQLEVHVMETRTIKLGEDHPDTLTSIASLASMYRNQGRWQEAEQLGLQVMETRKQVLGDDHPHTLTSMANLVSTYWNQGRWEEAEQLEVQVMETRKTKLGGDHPDTLTSIASLASMYRNQGRWQEAEQFEAQVMETRKTKLGPHYSDSVDFVHSDSSSENDSVFSVPVSITSTRSLDSGRGEMNSLLIREFANLLHDDGDLLSLLLVGLSKELIGFERMRNNFRRMLKHFANNLNADILSESHRDLRSFVSSYSAMITRELFAMAPIDKERNIKPHVLEAGHRIASAEKRLTHERKVEFYLQDLHRDGPAPRTSESIGIFNSDDEESDQDSVAEEAGEDEPYEGSLQNLDRMRYFILESAAYQILRRRLEGFVRPSLHSRARDLVTRWSAPGHKNYGDVARYNLRNLISELQHVNPHEIQFERDRNTCRFFSFVGHYQYMIERWTGEPWDWWPLPHCPRALAESEARLQWKCACGDERWAEIPNYFARRLQSIIKSLPIDNLATQTVQTPPEAHTASNRAPCSVPNNSLASNRASHQDHRGQEPAHLPSNPSILRQPSGAKTNIVDTTITRHRVLFLAKQGGDYRLSQIGLSNTNSHTFFITMRKEYFRLRGIIRGRFSVWRYSHCDFYKVNAPV</sequence>
<dbReference type="Pfam" id="PF13374">
    <property type="entry name" value="TPR_10"/>
    <property type="match status" value="3"/>
</dbReference>
<feature type="region of interest" description="Disordered" evidence="1">
    <location>
        <begin position="1253"/>
        <end position="1305"/>
    </location>
</feature>
<dbReference type="GO" id="GO:0043531">
    <property type="term" value="F:ADP binding"/>
    <property type="evidence" value="ECO:0007669"/>
    <property type="project" value="InterPro"/>
</dbReference>
<proteinExistence type="predicted"/>
<dbReference type="InterPro" id="IPR002182">
    <property type="entry name" value="NB-ARC"/>
</dbReference>
<evidence type="ECO:0000313" key="3">
    <source>
        <dbReference type="EMBL" id="OQD97193.1"/>
    </source>
</evidence>
<dbReference type="Gene3D" id="1.25.40.10">
    <property type="entry name" value="Tetratricopeptide repeat domain"/>
    <property type="match status" value="2"/>
</dbReference>
<feature type="compositionally biased region" description="Polar residues" evidence="1">
    <location>
        <begin position="1253"/>
        <end position="1280"/>
    </location>
</feature>
<dbReference type="InterPro" id="IPR027417">
    <property type="entry name" value="P-loop_NTPase"/>
</dbReference>
<dbReference type="PANTHER" id="PTHR46082:SF6">
    <property type="entry name" value="AAA+ ATPASE DOMAIN-CONTAINING PROTEIN-RELATED"/>
    <property type="match status" value="1"/>
</dbReference>
<feature type="compositionally biased region" description="Polar residues" evidence="1">
    <location>
        <begin position="1295"/>
        <end position="1305"/>
    </location>
</feature>
<dbReference type="InterPro" id="IPR011990">
    <property type="entry name" value="TPR-like_helical_dom_sf"/>
</dbReference>
<dbReference type="PANTHER" id="PTHR46082">
    <property type="entry name" value="ATP/GTP-BINDING PROTEIN-RELATED"/>
    <property type="match status" value="1"/>
</dbReference>
<protein>
    <recommendedName>
        <fullName evidence="2">NB-ARC domain-containing protein</fullName>
    </recommendedName>
</protein>
<feature type="region of interest" description="Disordered" evidence="1">
    <location>
        <begin position="1052"/>
        <end position="1089"/>
    </location>
</feature>
<dbReference type="SUPFAM" id="SSF52540">
    <property type="entry name" value="P-loop containing nucleoside triphosphate hydrolases"/>
    <property type="match status" value="1"/>
</dbReference>
<dbReference type="NCBIfam" id="NF040586">
    <property type="entry name" value="FxSxx_TPR"/>
    <property type="match status" value="1"/>
</dbReference>
<dbReference type="SUPFAM" id="SSF48452">
    <property type="entry name" value="TPR-like"/>
    <property type="match status" value="3"/>
</dbReference>
<dbReference type="STRING" id="60172.A0A1V6R790"/>
<dbReference type="EMBL" id="MDYO01000013">
    <property type="protein sequence ID" value="OQD97193.1"/>
    <property type="molecule type" value="Genomic_DNA"/>
</dbReference>
<evidence type="ECO:0000256" key="1">
    <source>
        <dbReference type="SAM" id="MobiDB-lite"/>
    </source>
</evidence>
<keyword evidence="4" id="KW-1185">Reference proteome</keyword>
<name>A0A1V6R790_9EURO</name>
<comment type="caution">
    <text evidence="3">The sequence shown here is derived from an EMBL/GenBank/DDBJ whole genome shotgun (WGS) entry which is preliminary data.</text>
</comment>
<dbReference type="InterPro" id="IPR053137">
    <property type="entry name" value="NLR-like"/>
</dbReference>